<evidence type="ECO:0000313" key="3">
    <source>
        <dbReference type="WBParaSite" id="L893_g10463.t2"/>
    </source>
</evidence>
<keyword evidence="1" id="KW-0812">Transmembrane</keyword>
<dbReference type="Proteomes" id="UP000095287">
    <property type="component" value="Unplaced"/>
</dbReference>
<organism evidence="2 3">
    <name type="scientific">Steinernema glaseri</name>
    <dbReference type="NCBI Taxonomy" id="37863"/>
    <lineage>
        <taxon>Eukaryota</taxon>
        <taxon>Metazoa</taxon>
        <taxon>Ecdysozoa</taxon>
        <taxon>Nematoda</taxon>
        <taxon>Chromadorea</taxon>
        <taxon>Rhabditida</taxon>
        <taxon>Tylenchina</taxon>
        <taxon>Panagrolaimomorpha</taxon>
        <taxon>Strongyloidoidea</taxon>
        <taxon>Steinernematidae</taxon>
        <taxon>Steinernema</taxon>
    </lineage>
</organism>
<feature type="transmembrane region" description="Helical" evidence="1">
    <location>
        <begin position="107"/>
        <end position="126"/>
    </location>
</feature>
<dbReference type="WBParaSite" id="L893_g10463.t2">
    <property type="protein sequence ID" value="L893_g10463.t2"/>
    <property type="gene ID" value="L893_g10463"/>
</dbReference>
<feature type="transmembrane region" description="Helical" evidence="1">
    <location>
        <begin position="236"/>
        <end position="262"/>
    </location>
</feature>
<feature type="transmembrane region" description="Helical" evidence="1">
    <location>
        <begin position="82"/>
        <end position="100"/>
    </location>
</feature>
<accession>A0A1I7XX15</accession>
<feature type="transmembrane region" description="Helical" evidence="1">
    <location>
        <begin position="132"/>
        <end position="150"/>
    </location>
</feature>
<keyword evidence="2" id="KW-1185">Reference proteome</keyword>
<reference evidence="3" key="1">
    <citation type="submission" date="2016-11" db="UniProtKB">
        <authorList>
            <consortium name="WormBaseParasite"/>
        </authorList>
    </citation>
    <scope>IDENTIFICATION</scope>
</reference>
<evidence type="ECO:0000256" key="1">
    <source>
        <dbReference type="SAM" id="Phobius"/>
    </source>
</evidence>
<proteinExistence type="predicted"/>
<dbReference type="AlphaFoldDB" id="A0A1I7XX15"/>
<feature type="transmembrane region" description="Helical" evidence="1">
    <location>
        <begin position="171"/>
        <end position="192"/>
    </location>
</feature>
<evidence type="ECO:0000313" key="2">
    <source>
        <dbReference type="Proteomes" id="UP000095287"/>
    </source>
</evidence>
<name>A0A1I7XX15_9BILA</name>
<protein>
    <submittedName>
        <fullName evidence="3">Ion_trans domain-containing protein</fullName>
    </submittedName>
</protein>
<keyword evidence="1" id="KW-0472">Membrane</keyword>
<keyword evidence="1" id="KW-1133">Transmembrane helix</keyword>
<sequence>MPVAVPTGSVLQLADASRNKLSLRQKRRQQRYLIGHCPPPTGRPPFARRGRLEPASPFAVRHSEFVHKNVMGRSQEAASYRYWPYWLTAVLFVLQTVAMTQSHSLTGRLTLCDTLLFVIAMAYRVFPGPPNLGLVLHTAGFIAFEALVFVNLSHAMEMLYEPETDAHFSTFFVAVVILDVAVKSVLLCASEFPHMFSRVFRKLFLHYTATGATLTLCVLNAKLSKENNEYLAAIDPYVAIVVSLILSAIAIPQLLHLLPFIFCNIPEAFSVQNFKRDVEQKFSNATVLHMHVYRMWPSESFAIFLHLGLVYDQTEEQWAENAQKDIGTITGDIRSVLVKAGAEQVTIEPHIRSLSEGFPSGWTSCADAHCESNQENVIDERRLCLMPFVLPKRAFMTGRVGNGLETPSPAIDSKFRCPNNAKETATMSNVRPSSARADESALVRKPMIVELNQLEEVYLQEHVTKGRMFVRRCPKCRSVEIGKEPKLPRWEVPDSWFL</sequence>